<dbReference type="Pfam" id="PF05834">
    <property type="entry name" value="Lycopene_cycl"/>
    <property type="match status" value="1"/>
</dbReference>
<dbReference type="PANTHER" id="PTHR39757">
    <property type="match status" value="1"/>
</dbReference>
<keyword evidence="5" id="KW-0830">Ubiquinone</keyword>
<comment type="caution">
    <text evidence="5">The sequence shown here is derived from an EMBL/GenBank/DDBJ whole genome shotgun (WGS) entry which is preliminary data.</text>
</comment>
<organism evidence="5 6">
    <name type="scientific">Salix viminalis</name>
    <name type="common">Common osier</name>
    <name type="synonym">Basket willow</name>
    <dbReference type="NCBI Taxonomy" id="40686"/>
    <lineage>
        <taxon>Eukaryota</taxon>
        <taxon>Viridiplantae</taxon>
        <taxon>Streptophyta</taxon>
        <taxon>Embryophyta</taxon>
        <taxon>Tracheophyta</taxon>
        <taxon>Spermatophyta</taxon>
        <taxon>Magnoliopsida</taxon>
        <taxon>eudicotyledons</taxon>
        <taxon>Gunneridae</taxon>
        <taxon>Pentapetalae</taxon>
        <taxon>rosids</taxon>
        <taxon>fabids</taxon>
        <taxon>Malpighiales</taxon>
        <taxon>Salicaceae</taxon>
        <taxon>Saliceae</taxon>
        <taxon>Salix</taxon>
    </lineage>
</organism>
<dbReference type="EMBL" id="JAPFFL010000008">
    <property type="protein sequence ID" value="KAJ6708208.1"/>
    <property type="molecule type" value="Genomic_DNA"/>
</dbReference>
<dbReference type="NCBIfam" id="TIGR01790">
    <property type="entry name" value="carotene-cycl"/>
    <property type="match status" value="1"/>
</dbReference>
<keyword evidence="5" id="KW-0560">Oxidoreductase</keyword>
<dbReference type="GO" id="GO:0016860">
    <property type="term" value="F:intramolecular oxidoreductase activity"/>
    <property type="evidence" value="ECO:0007669"/>
    <property type="project" value="UniProtKB-ARBA"/>
</dbReference>
<evidence type="ECO:0000256" key="3">
    <source>
        <dbReference type="ARBA" id="ARBA00023235"/>
    </source>
</evidence>
<dbReference type="OrthoDB" id="1716816at2759"/>
<sequence length="468" mass="52832">MATCLRQFPSAPEAKTFLLNHKPTPLFSTRKPQIIPPRKFHHGIQSSKFGSFLDLKPLSKPESLDFDLSWFDPADRSRCFDVIIIGTGPAGLRLAEQVSRYGVKVCCVDPSPLSMWPNNYGVWVDEFESLGLVDCLDKTWPMTCVFIDDDKTKFHKAKVWKVKHEEFESSIACDDGIELRASLVVDASGFASTFTEYDKPRNNGYQIAHGILAEVDHHPFDLDKMVLMDWRDSHMGNEPSLRANNSKVPTFLYAMPFDSNLVFLEETSLVSRPLLSYMEVKNRMAARLRHLGIRVKNVIEEEKCLIPMGGPLPQIPQNVMAIGGTSGLVHPSTGYMVSRTMALAPILADAIVECLGSTRMIRGRPLQQRVWNGLWPLERRCAREFYSFGMETLLKLDLNGSRMFFDAFFDLDPYYWQGFLSSRLSLGELLLLSFSLFCNASNPSRFDIVTKCPVPLARMVGNLALEAI</sequence>
<evidence type="ECO:0000259" key="4">
    <source>
        <dbReference type="Pfam" id="PF01494"/>
    </source>
</evidence>
<dbReference type="GO" id="GO:0071949">
    <property type="term" value="F:FAD binding"/>
    <property type="evidence" value="ECO:0007669"/>
    <property type="project" value="InterPro"/>
</dbReference>
<dbReference type="PANTHER" id="PTHR39757:SF9">
    <property type="entry name" value="CAPSANTHIN_CAPSORUBIN SYNTHASE, CHROMOPLAST PROTEIN"/>
    <property type="match status" value="1"/>
</dbReference>
<dbReference type="Gene3D" id="3.50.50.60">
    <property type="entry name" value="FAD/NAD(P)-binding domain"/>
    <property type="match status" value="2"/>
</dbReference>
<reference evidence="5" key="2">
    <citation type="journal article" date="2023" name="Int. J. Mol. Sci.">
        <title>De Novo Assembly and Annotation of 11 Diverse Shrub Willow (Salix) Genomes Reveals Novel Gene Organization in Sex-Linked Regions.</title>
        <authorList>
            <person name="Hyden B."/>
            <person name="Feng K."/>
            <person name="Yates T.B."/>
            <person name="Jawdy S."/>
            <person name="Cereghino C."/>
            <person name="Smart L.B."/>
            <person name="Muchero W."/>
        </authorList>
    </citation>
    <scope>NUCLEOTIDE SEQUENCE [LARGE SCALE GENOMIC DNA]</scope>
    <source>
        <tissue evidence="5">Shoot tip</tissue>
    </source>
</reference>
<proteinExistence type="inferred from homology"/>
<evidence type="ECO:0000313" key="5">
    <source>
        <dbReference type="EMBL" id="KAJ6708208.1"/>
    </source>
</evidence>
<keyword evidence="6" id="KW-1185">Reference proteome</keyword>
<feature type="domain" description="FAD-binding" evidence="4">
    <location>
        <begin position="81"/>
        <end position="109"/>
    </location>
</feature>
<comment type="similarity">
    <text evidence="2">Belongs to the lycopene cyclase family.</text>
</comment>
<evidence type="ECO:0000313" key="6">
    <source>
        <dbReference type="Proteomes" id="UP001151529"/>
    </source>
</evidence>
<reference evidence="5" key="1">
    <citation type="submission" date="2022-11" db="EMBL/GenBank/DDBJ databases">
        <authorList>
            <person name="Hyden B.L."/>
            <person name="Feng K."/>
            <person name="Yates T."/>
            <person name="Jawdy S."/>
            <person name="Smart L.B."/>
            <person name="Muchero W."/>
        </authorList>
    </citation>
    <scope>NUCLEOTIDE SEQUENCE</scope>
    <source>
        <tissue evidence="5">Shoot tip</tissue>
    </source>
</reference>
<dbReference type="SUPFAM" id="SSF51905">
    <property type="entry name" value="FAD/NAD(P)-binding domain"/>
    <property type="match status" value="1"/>
</dbReference>
<comment type="pathway">
    <text evidence="1">Carotenoid biosynthesis.</text>
</comment>
<name>A0A9Q0QK51_SALVM</name>
<evidence type="ECO:0000256" key="2">
    <source>
        <dbReference type="ARBA" id="ARBA00006599"/>
    </source>
</evidence>
<evidence type="ECO:0000256" key="1">
    <source>
        <dbReference type="ARBA" id="ARBA00004829"/>
    </source>
</evidence>
<gene>
    <name evidence="5" type="ORF">OIU85_028482</name>
</gene>
<dbReference type="Proteomes" id="UP001151529">
    <property type="component" value="Chromosome 4"/>
</dbReference>
<dbReference type="InterPro" id="IPR036188">
    <property type="entry name" value="FAD/NAD-bd_sf"/>
</dbReference>
<dbReference type="Pfam" id="PF01494">
    <property type="entry name" value="FAD_binding_3"/>
    <property type="match status" value="1"/>
</dbReference>
<dbReference type="AlphaFoldDB" id="A0A9Q0QK51"/>
<protein>
    <submittedName>
        <fullName evidence="5">UBIQUINONE BIOSYNTHESIS MONOOXYGENASE COQ6 MITOCHONDRIAL</fullName>
    </submittedName>
</protein>
<dbReference type="GO" id="GO:0016117">
    <property type="term" value="P:carotenoid biosynthetic process"/>
    <property type="evidence" value="ECO:0007669"/>
    <property type="project" value="InterPro"/>
</dbReference>
<keyword evidence="3" id="KW-0413">Isomerase</keyword>
<dbReference type="InterPro" id="IPR002938">
    <property type="entry name" value="FAD-bd"/>
</dbReference>
<dbReference type="GO" id="GO:0004497">
    <property type="term" value="F:monooxygenase activity"/>
    <property type="evidence" value="ECO:0007669"/>
    <property type="project" value="UniProtKB-KW"/>
</dbReference>
<keyword evidence="5" id="KW-0503">Monooxygenase</keyword>
<dbReference type="GO" id="GO:0016705">
    <property type="term" value="F:oxidoreductase activity, acting on paired donors, with incorporation or reduction of molecular oxygen"/>
    <property type="evidence" value="ECO:0007669"/>
    <property type="project" value="InterPro"/>
</dbReference>
<accession>A0A9Q0QK51</accession>
<dbReference type="InterPro" id="IPR010108">
    <property type="entry name" value="Lycopene_cyclase_b/e"/>
</dbReference>